<reference evidence="3" key="1">
    <citation type="submission" date="2016-10" db="EMBL/GenBank/DDBJ databases">
        <authorList>
            <person name="Varghese N."/>
            <person name="Submissions S."/>
        </authorList>
    </citation>
    <scope>NUCLEOTIDE SEQUENCE [LARGE SCALE GENOMIC DNA]</scope>
    <source>
        <strain evidence="3">CGMCC 1.7736</strain>
    </source>
</reference>
<dbReference type="InterPro" id="IPR006311">
    <property type="entry name" value="TAT_signal"/>
</dbReference>
<accession>A0A1I6J723</accession>
<name>A0A1I6J723_9EURY</name>
<sequence length="236" mass="24811">MRRRRLLQASGAAAVAAVAGCLGDSTPPPRRSNAISDVSLGDQSQTLVADVADDPWVMSRFESGSSGSLDAPASLLAALSPVGVASAQKGGGRGGGSGATGRGTGGYSSAPRTHHGYAHYHGDDDDDDWYENHRDEVTRYAAAAGTLGFAYLGSNAAFTDDPPGPGPVPWDETVADPGGVERFDVPREGWYRVGTKLNGQNVNHDFGWACLDVRVDDQFGSEAYDIEETWKVSPRV</sequence>
<dbReference type="EMBL" id="FOYT01000006">
    <property type="protein sequence ID" value="SFR74757.1"/>
    <property type="molecule type" value="Genomic_DNA"/>
</dbReference>
<organism evidence="2 3">
    <name type="scientific">Halogeometricum rufum</name>
    <dbReference type="NCBI Taxonomy" id="553469"/>
    <lineage>
        <taxon>Archaea</taxon>
        <taxon>Methanobacteriati</taxon>
        <taxon>Methanobacteriota</taxon>
        <taxon>Stenosarchaea group</taxon>
        <taxon>Halobacteria</taxon>
        <taxon>Halobacteriales</taxon>
        <taxon>Haloferacaceae</taxon>
        <taxon>Halogeometricum</taxon>
    </lineage>
</organism>
<gene>
    <name evidence="2" type="ORF">SAMN04487947_4139</name>
</gene>
<dbReference type="RefSeq" id="WP_089811241.1">
    <property type="nucleotide sequence ID" value="NZ_FOYT01000006.1"/>
</dbReference>
<evidence type="ECO:0000313" key="3">
    <source>
        <dbReference type="Proteomes" id="UP000198531"/>
    </source>
</evidence>
<dbReference type="OrthoDB" id="199072at2157"/>
<evidence type="ECO:0000313" key="2">
    <source>
        <dbReference type="EMBL" id="SFR74757.1"/>
    </source>
</evidence>
<dbReference type="AlphaFoldDB" id="A0A1I6J723"/>
<feature type="region of interest" description="Disordered" evidence="1">
    <location>
        <begin position="86"/>
        <end position="119"/>
    </location>
</feature>
<dbReference type="Proteomes" id="UP000198531">
    <property type="component" value="Unassembled WGS sequence"/>
</dbReference>
<feature type="compositionally biased region" description="Gly residues" evidence="1">
    <location>
        <begin position="89"/>
        <end position="106"/>
    </location>
</feature>
<evidence type="ECO:0000256" key="1">
    <source>
        <dbReference type="SAM" id="MobiDB-lite"/>
    </source>
</evidence>
<dbReference type="STRING" id="553469.SAMN04487947_4139"/>
<protein>
    <submittedName>
        <fullName evidence="2">Uncharacterized protein</fullName>
    </submittedName>
</protein>
<keyword evidence="3" id="KW-1185">Reference proteome</keyword>
<dbReference type="PROSITE" id="PS51257">
    <property type="entry name" value="PROKAR_LIPOPROTEIN"/>
    <property type="match status" value="1"/>
</dbReference>
<proteinExistence type="predicted"/>
<dbReference type="PROSITE" id="PS51318">
    <property type="entry name" value="TAT"/>
    <property type="match status" value="1"/>
</dbReference>